<organism evidence="1 2">
    <name type="scientific">Candidatus Curtissbacteria bacterium RIFCSPHIGHO2_01_FULL_41_13</name>
    <dbReference type="NCBI Taxonomy" id="1797745"/>
    <lineage>
        <taxon>Bacteria</taxon>
        <taxon>Candidatus Curtissiibacteriota</taxon>
    </lineage>
</organism>
<comment type="caution">
    <text evidence="1">The sequence shown here is derived from an EMBL/GenBank/DDBJ whole genome shotgun (WGS) entry which is preliminary data.</text>
</comment>
<accession>A0A1F5FZS9</accession>
<dbReference type="EMBL" id="MFBA01000037">
    <property type="protein sequence ID" value="OGD85102.1"/>
    <property type="molecule type" value="Genomic_DNA"/>
</dbReference>
<proteinExistence type="predicted"/>
<name>A0A1F5FZS9_9BACT</name>
<protein>
    <submittedName>
        <fullName evidence="1">Uncharacterized protein</fullName>
    </submittedName>
</protein>
<evidence type="ECO:0000313" key="1">
    <source>
        <dbReference type="EMBL" id="OGD85102.1"/>
    </source>
</evidence>
<evidence type="ECO:0000313" key="2">
    <source>
        <dbReference type="Proteomes" id="UP000177069"/>
    </source>
</evidence>
<sequence length="124" mass="13773">MQFSVVVFSITLAWFSFIYYPKIVNEYKNVATGGGQPAGQVSANFSNFPIETASYRIEFDKNSQNYYVFVKGTTVGGFVENKNSAELVLKSALSLQTLCNLNIIYVSTEKLILDANLKSSNNCK</sequence>
<reference evidence="1 2" key="1">
    <citation type="journal article" date="2016" name="Nat. Commun.">
        <title>Thousands of microbial genomes shed light on interconnected biogeochemical processes in an aquifer system.</title>
        <authorList>
            <person name="Anantharaman K."/>
            <person name="Brown C.T."/>
            <person name="Hug L.A."/>
            <person name="Sharon I."/>
            <person name="Castelle C.J."/>
            <person name="Probst A.J."/>
            <person name="Thomas B.C."/>
            <person name="Singh A."/>
            <person name="Wilkins M.J."/>
            <person name="Karaoz U."/>
            <person name="Brodie E.L."/>
            <person name="Williams K.H."/>
            <person name="Hubbard S.S."/>
            <person name="Banfield J.F."/>
        </authorList>
    </citation>
    <scope>NUCLEOTIDE SEQUENCE [LARGE SCALE GENOMIC DNA]</scope>
</reference>
<dbReference type="Proteomes" id="UP000177069">
    <property type="component" value="Unassembled WGS sequence"/>
</dbReference>
<gene>
    <name evidence="1" type="ORF">A2696_01200</name>
</gene>
<dbReference type="AlphaFoldDB" id="A0A1F5FZS9"/>